<sequence length="101" mass="11562">MTTDRVYKPKSSPNEAVEYINSLSNYHFDYKIVKTFIRGVSIYPTGSYVVLNTGEKGCVISQNENLPTRPIIRATEDKYGNPIDKIYDLMICTSIFIQEML</sequence>
<protein>
    <submittedName>
        <fullName evidence="1">Cyclic di-GMP phosphodiesterase</fullName>
        <ecNumber evidence="1">3.1.4.-</ecNumber>
    </submittedName>
</protein>
<dbReference type="GO" id="GO:0016787">
    <property type="term" value="F:hydrolase activity"/>
    <property type="evidence" value="ECO:0007669"/>
    <property type="project" value="UniProtKB-KW"/>
</dbReference>
<accession>A0A8A0RLS7</accession>
<dbReference type="Gene3D" id="1.10.3210.10">
    <property type="entry name" value="Hypothetical protein af1432"/>
    <property type="match status" value="1"/>
</dbReference>
<dbReference type="EMBL" id="CP059066">
    <property type="protein sequence ID" value="QSQ09203.1"/>
    <property type="molecule type" value="Genomic_DNA"/>
</dbReference>
<gene>
    <name evidence="1" type="ORF">H0A61_01562</name>
</gene>
<dbReference type="Proteomes" id="UP000662904">
    <property type="component" value="Chromosome"/>
</dbReference>
<name>A0A8A0RLS7_9FIRM</name>
<dbReference type="EC" id="3.1.4.-" evidence="1"/>
<evidence type="ECO:0000313" key="1">
    <source>
        <dbReference type="EMBL" id="QSQ09203.1"/>
    </source>
</evidence>
<organism evidence="1 2">
    <name type="scientific">Koleobacter methoxysyntrophicus</name>
    <dbReference type="NCBI Taxonomy" id="2751313"/>
    <lineage>
        <taxon>Bacteria</taxon>
        <taxon>Bacillati</taxon>
        <taxon>Bacillota</taxon>
        <taxon>Clostridia</taxon>
        <taxon>Koleobacterales</taxon>
        <taxon>Koleobacteraceae</taxon>
        <taxon>Koleobacter</taxon>
    </lineage>
</organism>
<keyword evidence="2" id="KW-1185">Reference proteome</keyword>
<dbReference type="KEGG" id="kme:H0A61_01562"/>
<reference evidence="1" key="1">
    <citation type="submission" date="2020-07" db="EMBL/GenBank/DDBJ databases">
        <title>Koleobacter methoxysyntrophicus gen. nov., sp. nov., a novel anaerobic bacterium isolated from deep subsurface oil field and proposal of Koleobacterales ord. nov. in the phylum Firmicutes.</title>
        <authorList>
            <person name="Sakamoto S."/>
            <person name="Tamaki H."/>
        </authorList>
    </citation>
    <scope>NUCLEOTIDE SEQUENCE</scope>
    <source>
        <strain evidence="1">NRmbB1</strain>
    </source>
</reference>
<evidence type="ECO:0000313" key="2">
    <source>
        <dbReference type="Proteomes" id="UP000662904"/>
    </source>
</evidence>
<keyword evidence="1" id="KW-0378">Hydrolase</keyword>
<dbReference type="AlphaFoldDB" id="A0A8A0RLS7"/>
<proteinExistence type="predicted"/>